<keyword evidence="1" id="KW-0732">Signal</keyword>
<name>A0A8H7HUX8_9AGAM</name>
<evidence type="ECO:0000256" key="1">
    <source>
        <dbReference type="SAM" id="SignalP"/>
    </source>
</evidence>
<protein>
    <submittedName>
        <fullName evidence="2">Uncharacterized protein</fullName>
    </submittedName>
</protein>
<proteinExistence type="predicted"/>
<feature type="non-terminal residue" evidence="2">
    <location>
        <position position="189"/>
    </location>
</feature>
<evidence type="ECO:0000313" key="2">
    <source>
        <dbReference type="EMBL" id="KAF8708406.1"/>
    </source>
</evidence>
<gene>
    <name evidence="2" type="ORF">RHS03_03872</name>
</gene>
<comment type="caution">
    <text evidence="2">The sequence shown here is derived from an EMBL/GenBank/DDBJ whole genome shotgun (WGS) entry which is preliminary data.</text>
</comment>
<dbReference type="Proteomes" id="UP000602905">
    <property type="component" value="Unassembled WGS sequence"/>
</dbReference>
<feature type="chain" id="PRO_5034917081" evidence="1">
    <location>
        <begin position="20"/>
        <end position="189"/>
    </location>
</feature>
<dbReference type="AlphaFoldDB" id="A0A8H7HUX8"/>
<reference evidence="2" key="1">
    <citation type="submission" date="2020-09" db="EMBL/GenBank/DDBJ databases">
        <title>Comparative genome analyses of four rice-infecting Rhizoctonia solani isolates reveal extensive enrichment of homogalacturonan modification genes.</title>
        <authorList>
            <person name="Lee D.-Y."/>
            <person name="Jeon J."/>
            <person name="Kim K.-T."/>
            <person name="Cheong K."/>
            <person name="Song H."/>
            <person name="Choi G."/>
            <person name="Ko J."/>
            <person name="Opiyo S.O."/>
            <person name="Zuo S."/>
            <person name="Madhav S."/>
            <person name="Lee Y.-H."/>
            <person name="Wang G.-L."/>
        </authorList>
    </citation>
    <scope>NUCLEOTIDE SEQUENCE</scope>
    <source>
        <strain evidence="2">AG1-IA WGL</strain>
    </source>
</reference>
<organism evidence="2 3">
    <name type="scientific">Rhizoctonia solani</name>
    <dbReference type="NCBI Taxonomy" id="456999"/>
    <lineage>
        <taxon>Eukaryota</taxon>
        <taxon>Fungi</taxon>
        <taxon>Dikarya</taxon>
        <taxon>Basidiomycota</taxon>
        <taxon>Agaricomycotina</taxon>
        <taxon>Agaricomycetes</taxon>
        <taxon>Cantharellales</taxon>
        <taxon>Ceratobasidiaceae</taxon>
        <taxon>Rhizoctonia</taxon>
    </lineage>
</organism>
<evidence type="ECO:0000313" key="3">
    <source>
        <dbReference type="Proteomes" id="UP000602905"/>
    </source>
</evidence>
<feature type="signal peptide" evidence="1">
    <location>
        <begin position="1"/>
        <end position="19"/>
    </location>
</feature>
<dbReference type="EMBL" id="JACYCD010000049">
    <property type="protein sequence ID" value="KAF8708406.1"/>
    <property type="molecule type" value="Genomic_DNA"/>
</dbReference>
<sequence length="189" mass="19734">MHTSIIVFSVAFVATTSMAKPIVTSDFDPSSTIISHEPYTSLTSGVFTPVPSPAHTSIVSEPFTSVVSEPATAVETDVSSVVPSAECTHVVSSVILPVSTNVFTWVPPPASRSTLASEQPIFTSIVNSTSTLTSSAELPWPTSNNTTHNSTRIITSSLANYTATASANGTDLESSTYTFFESAPTPSAI</sequence>
<accession>A0A8H7HUX8</accession>